<feature type="signal peptide" evidence="1">
    <location>
        <begin position="1"/>
        <end position="20"/>
    </location>
</feature>
<feature type="chain" id="PRO_5044365451" evidence="1">
    <location>
        <begin position="21"/>
        <end position="358"/>
    </location>
</feature>
<evidence type="ECO:0000256" key="1">
    <source>
        <dbReference type="SAM" id="SignalP"/>
    </source>
</evidence>
<dbReference type="RefSeq" id="WP_002740427.1">
    <property type="nucleotide sequence ID" value="NZ_CP012029.1"/>
</dbReference>
<dbReference type="AlphaFoldDB" id="A0A0E3B0Y4"/>
<dbReference type="PANTHER" id="PTHR46388:SF2">
    <property type="entry name" value="NHL REPEAT-CONTAINING PROTEIN 2"/>
    <property type="match status" value="1"/>
</dbReference>
<reference evidence="2 3" key="1">
    <citation type="journal article" date="2015" name="PLoS Negl. Trop. Dis.">
        <title>Distribution of Plasmids in Distinct Leptospira Pathogenic Species.</title>
        <authorList>
            <person name="Wang Y."/>
            <person name="Zhuang X."/>
            <person name="Zhong Y."/>
            <person name="Zhang C."/>
            <person name="Zhang Y."/>
            <person name="Zeng L."/>
            <person name="Zhu Y."/>
            <person name="He P."/>
            <person name="Dong K."/>
            <person name="Pal U."/>
            <person name="Guo X."/>
            <person name="Qin J."/>
        </authorList>
    </citation>
    <scope>NUCLEOTIDE SEQUENCE [LARGE SCALE GENOMIC DNA]</scope>
    <source>
        <strain evidence="2 3">56604</strain>
    </source>
</reference>
<dbReference type="SUPFAM" id="SSF101898">
    <property type="entry name" value="NHL repeat"/>
    <property type="match status" value="1"/>
</dbReference>
<proteinExistence type="predicted"/>
<dbReference type="PATRIC" id="fig|280505.15.peg.2039"/>
<accession>A0A0E3B0Y4</accession>
<dbReference type="InterPro" id="IPR011042">
    <property type="entry name" value="6-blade_b-propeller_TolB-like"/>
</dbReference>
<dbReference type="Gene3D" id="2.120.10.30">
    <property type="entry name" value="TolB, C-terminal domain"/>
    <property type="match status" value="3"/>
</dbReference>
<gene>
    <name evidence="2" type="ORF">LBBP_02081</name>
</gene>
<evidence type="ECO:0000313" key="2">
    <source>
        <dbReference type="EMBL" id="ALO26343.1"/>
    </source>
</evidence>
<dbReference type="PROSITE" id="PS51257">
    <property type="entry name" value="PROKAR_LIPOPROTEIN"/>
    <property type="match status" value="1"/>
</dbReference>
<sequence length="358" mass="39308">MFYRIIIFILAFVSCSPSSVYNPSIFMSQAWMENMILDCILKECHTCKLKVTNNPVVSPFAGTGIRESIDGTTQTASFKTPFSLELDTFGNIFVSDSDSNLIRKIDRFGNVTTLSTNLVLGAPAGIKFDPITGDKFISCQDTAQILKIDPMDQFSLYAGNSSGIGGFQNGDRLNSLFKGPLFMDLDRERNLYVGELGNHTIRKINLNSETVSTLSGGVSGYLDGDLTSAQFKFPSGIIYDQKTDSLLVADLQNHRIRKIDLKTSTVSTLLGNGIEASIDGKGLNASFDGPAFISLDNSGYMFVSDTSSNKIRIVDPDLNVFTIPHTFSALGVVKIDCPNQRLLITDFRANQIFQIKFE</sequence>
<name>A0A0E3B0Y4_LEPBO</name>
<evidence type="ECO:0000313" key="3">
    <source>
        <dbReference type="Proteomes" id="UP000058857"/>
    </source>
</evidence>
<protein>
    <submittedName>
        <fullName evidence="2">NHL repeat protein</fullName>
    </submittedName>
</protein>
<organism evidence="2">
    <name type="scientific">Leptospira borgpetersenii serovar Ballum</name>
    <dbReference type="NCBI Taxonomy" id="280505"/>
    <lineage>
        <taxon>Bacteria</taxon>
        <taxon>Pseudomonadati</taxon>
        <taxon>Spirochaetota</taxon>
        <taxon>Spirochaetia</taxon>
        <taxon>Leptospirales</taxon>
        <taxon>Leptospiraceae</taxon>
        <taxon>Leptospira</taxon>
    </lineage>
</organism>
<keyword evidence="1" id="KW-0732">Signal</keyword>
<dbReference type="PANTHER" id="PTHR46388">
    <property type="entry name" value="NHL REPEAT-CONTAINING PROTEIN 2"/>
    <property type="match status" value="1"/>
</dbReference>
<dbReference type="Proteomes" id="UP000058857">
    <property type="component" value="Chromosome 1"/>
</dbReference>
<dbReference type="EMBL" id="CP012029">
    <property type="protein sequence ID" value="ALO26343.1"/>
    <property type="molecule type" value="Genomic_DNA"/>
</dbReference>